<protein>
    <submittedName>
        <fullName evidence="1">Uncharacterized protein</fullName>
    </submittedName>
</protein>
<evidence type="ECO:0000313" key="1">
    <source>
        <dbReference type="EMBL" id="OAQ69824.1"/>
    </source>
</evidence>
<name>A0A179FW35_METCM</name>
<dbReference type="PROSITE" id="PS51257">
    <property type="entry name" value="PROKAR_LIPOPROTEIN"/>
    <property type="match status" value="1"/>
</dbReference>
<sequence>MRRKPFQQKIRRNLEKDIWDEEYGQGNIWLLACQAEFLRHTHSQRISNVERLQRRSRTALVTHASQSFTSAQLPLCVTGCQTQTPPPLKAQQAHTLIHLVWAATGHGHTISSRGNAPFLLCDGAIHAGGATQVAQLFAEYNGEEPQQ</sequence>
<proteinExistence type="predicted"/>
<reference evidence="1 2" key="1">
    <citation type="journal article" date="2016" name="PLoS Pathog.">
        <title>Biosynthesis of antibiotic leucinostatins in bio-control fungus Purpureocillium lilacinum and their inhibition on phytophthora revealed by genome mining.</title>
        <authorList>
            <person name="Wang G."/>
            <person name="Liu Z."/>
            <person name="Lin R."/>
            <person name="Li E."/>
            <person name="Mao Z."/>
            <person name="Ling J."/>
            <person name="Yang Y."/>
            <person name="Yin W.B."/>
            <person name="Xie B."/>
        </authorList>
    </citation>
    <scope>NUCLEOTIDE SEQUENCE [LARGE SCALE GENOMIC DNA]</scope>
    <source>
        <strain evidence="1">170</strain>
    </source>
</reference>
<dbReference type="AlphaFoldDB" id="A0A179FW35"/>
<organism evidence="1 2">
    <name type="scientific">Pochonia chlamydosporia 170</name>
    <dbReference type="NCBI Taxonomy" id="1380566"/>
    <lineage>
        <taxon>Eukaryota</taxon>
        <taxon>Fungi</taxon>
        <taxon>Dikarya</taxon>
        <taxon>Ascomycota</taxon>
        <taxon>Pezizomycotina</taxon>
        <taxon>Sordariomycetes</taxon>
        <taxon>Hypocreomycetidae</taxon>
        <taxon>Hypocreales</taxon>
        <taxon>Clavicipitaceae</taxon>
        <taxon>Pochonia</taxon>
    </lineage>
</organism>
<dbReference type="EMBL" id="LSBJ02000002">
    <property type="protein sequence ID" value="OAQ69824.1"/>
    <property type="molecule type" value="Genomic_DNA"/>
</dbReference>
<dbReference type="KEGG" id="pchm:VFPPC_15491"/>
<gene>
    <name evidence="1" type="ORF">VFPPC_15491</name>
</gene>
<keyword evidence="2" id="KW-1185">Reference proteome</keyword>
<dbReference type="GeneID" id="28857238"/>
<dbReference type="Proteomes" id="UP000078397">
    <property type="component" value="Unassembled WGS sequence"/>
</dbReference>
<comment type="caution">
    <text evidence="1">The sequence shown here is derived from an EMBL/GenBank/DDBJ whole genome shotgun (WGS) entry which is preliminary data.</text>
</comment>
<accession>A0A179FW35</accession>
<evidence type="ECO:0000313" key="2">
    <source>
        <dbReference type="Proteomes" id="UP000078397"/>
    </source>
</evidence>
<dbReference type="RefSeq" id="XP_018146361.1">
    <property type="nucleotide sequence ID" value="XM_018293244.1"/>
</dbReference>